<dbReference type="GO" id="GO:0004806">
    <property type="term" value="F:triacylglycerol lipase activity"/>
    <property type="evidence" value="ECO:0007669"/>
    <property type="project" value="InterPro"/>
</dbReference>
<dbReference type="Pfam" id="PF03583">
    <property type="entry name" value="LIP"/>
    <property type="match status" value="1"/>
</dbReference>
<evidence type="ECO:0000313" key="3">
    <source>
        <dbReference type="Proteomes" id="UP000053259"/>
    </source>
</evidence>
<dbReference type="SUPFAM" id="SSF53474">
    <property type="entry name" value="alpha/beta-Hydrolases"/>
    <property type="match status" value="1"/>
</dbReference>
<dbReference type="AlphaFoldDB" id="A0A0D1XSL1"/>
<dbReference type="InterPro" id="IPR029058">
    <property type="entry name" value="AB_hydrolase_fold"/>
</dbReference>
<accession>A0A0D1XSL1</accession>
<protein>
    <recommendedName>
        <fullName evidence="4">Secretory lipase-domain-containing protein</fullName>
    </recommendedName>
</protein>
<evidence type="ECO:0000313" key="2">
    <source>
        <dbReference type="EMBL" id="KIW05741.1"/>
    </source>
</evidence>
<proteinExistence type="predicted"/>
<dbReference type="Proteomes" id="UP000053259">
    <property type="component" value="Unassembled WGS sequence"/>
</dbReference>
<dbReference type="InParanoid" id="A0A0D1XSL1"/>
<evidence type="ECO:0008006" key="4">
    <source>
        <dbReference type="Google" id="ProtNLM"/>
    </source>
</evidence>
<keyword evidence="3" id="KW-1185">Reference proteome</keyword>
<dbReference type="RefSeq" id="XP_016215610.1">
    <property type="nucleotide sequence ID" value="XM_016356817.1"/>
</dbReference>
<dbReference type="InterPro" id="IPR005152">
    <property type="entry name" value="Lipase_secreted"/>
</dbReference>
<dbReference type="Gene3D" id="3.40.50.1820">
    <property type="entry name" value="alpha/beta hydrolase"/>
    <property type="match status" value="1"/>
</dbReference>
<reference evidence="2 3" key="1">
    <citation type="submission" date="2015-01" db="EMBL/GenBank/DDBJ databases">
        <title>The Genome Sequence of Ochroconis gallopava CBS43764.</title>
        <authorList>
            <consortium name="The Broad Institute Genomics Platform"/>
            <person name="Cuomo C."/>
            <person name="de Hoog S."/>
            <person name="Gorbushina A."/>
            <person name="Stielow B."/>
            <person name="Teixiera M."/>
            <person name="Abouelleil A."/>
            <person name="Chapman S.B."/>
            <person name="Priest M."/>
            <person name="Young S.K."/>
            <person name="Wortman J."/>
            <person name="Nusbaum C."/>
            <person name="Birren B."/>
        </authorList>
    </citation>
    <scope>NUCLEOTIDE SEQUENCE [LARGE SCALE GENOMIC DNA]</scope>
    <source>
        <strain evidence="2 3">CBS 43764</strain>
    </source>
</reference>
<evidence type="ECO:0000256" key="1">
    <source>
        <dbReference type="ARBA" id="ARBA00022801"/>
    </source>
</evidence>
<dbReference type="Gene3D" id="1.10.260.130">
    <property type="match status" value="1"/>
</dbReference>
<name>A0A0D1XSL1_9PEZI</name>
<dbReference type="EMBL" id="KN847537">
    <property type="protein sequence ID" value="KIW05741.1"/>
    <property type="molecule type" value="Genomic_DNA"/>
</dbReference>
<dbReference type="GO" id="GO:0016042">
    <property type="term" value="P:lipid catabolic process"/>
    <property type="evidence" value="ECO:0007669"/>
    <property type="project" value="InterPro"/>
</dbReference>
<dbReference type="PANTHER" id="PTHR34853:SF5">
    <property type="entry name" value="LIP-DOMAIN-CONTAINING PROTEIN-RELATED"/>
    <property type="match status" value="1"/>
</dbReference>
<dbReference type="GeneID" id="27311571"/>
<organism evidence="2 3">
    <name type="scientific">Verruconis gallopava</name>
    <dbReference type="NCBI Taxonomy" id="253628"/>
    <lineage>
        <taxon>Eukaryota</taxon>
        <taxon>Fungi</taxon>
        <taxon>Dikarya</taxon>
        <taxon>Ascomycota</taxon>
        <taxon>Pezizomycotina</taxon>
        <taxon>Dothideomycetes</taxon>
        <taxon>Pleosporomycetidae</taxon>
        <taxon>Venturiales</taxon>
        <taxon>Sympoventuriaceae</taxon>
        <taxon>Verruconis</taxon>
    </lineage>
</organism>
<keyword evidence="1" id="KW-0378">Hydrolase</keyword>
<dbReference type="PANTHER" id="PTHR34853">
    <property type="match status" value="1"/>
</dbReference>
<dbReference type="VEuPathDB" id="FungiDB:PV09_03598"/>
<sequence>MTSNTDKEFSRCLLPATAKTPKFWSFARNPKMAKHFLLFFVSILTLVSASPVENESSSKKHSFKKRHPLPPLPGNDTWYAVPDNIADYNPGDIIKWRNVPNALSVDNLSPIRPQAVYQMQYRTTDSVGDATASVVTAIIPFNPSPDHLFAYAYFSDSAAPRCNPSLAMQLGTPADAIFTKIQLAPIISALDQGWIVSVADDGGPYAAFPSGPGMGYRTLDSLRAMKQSGNLTGLSSDPTITLNGYSGGGITAAWTGEMHPLYAPELKIDGIALGGLVPDFVYLSNIIKAQQGYFAWGPVTFVGLSHDYRNLSTWLDENLNPSTADAFWATETYCIDGNANVFTNIDTCNYFTQGCESWNDDIPMQTLQEGAVMGMRATPIAPWYLYETVGDQTSPVNITTALYEKYCANGASILYEQNQVPISHSDESYAGWPGAFAWMKERHAGTPLPYSGCIMTDVSSYTIAAAWPLPIIQTVFQTLIATLGIPVGAIPGTTFLP</sequence>
<gene>
    <name evidence="2" type="ORF">PV09_03598</name>
</gene>
<dbReference type="OrthoDB" id="2373480at2759"/>